<evidence type="ECO:0000313" key="2">
    <source>
        <dbReference type="EMBL" id="OIW27717.1"/>
    </source>
</evidence>
<evidence type="ECO:0000313" key="3">
    <source>
        <dbReference type="Proteomes" id="UP000182658"/>
    </source>
</evidence>
<dbReference type="Gene3D" id="3.40.630.30">
    <property type="match status" value="1"/>
</dbReference>
<sequence length="289" mass="32589">MATVWSAPTPPKPFLAFLPPPGSKLDRYDSTLLPQDQQESANIPITFIDAMTVREQVFVREQHIPLKYEFDSDDARSCHWVIYHSTCTQEEAITDKVTGAVTLPESARSTSTPIGTIRLVPFPHPPHPKNGRQYIDGKILPQRPGQDPSSEEDDPNEPQGQAPAGYQDRVTSLHDGKEPYVKLGRLAIIRAHRGRFLSDMLLNAALDWAMTHYSYFDQVRPRAHGPSAEWNGLVCVHAQVAAAKVWQRHSFFVDELMGKWYEEGIPHQGRFRRVERAVDPLLAGPRVRG</sequence>
<reference evidence="2 3" key="1">
    <citation type="submission" date="2016-10" db="EMBL/GenBank/DDBJ databases">
        <title>Draft genome sequence of Coniochaeta ligniaria NRRL30616, a lignocellulolytic fungus for bioabatement of inhibitors in plant biomass hydrolysates.</title>
        <authorList>
            <consortium name="DOE Joint Genome Institute"/>
            <person name="Jimenez D.J."/>
            <person name="Hector R.E."/>
            <person name="Riley R."/>
            <person name="Sun H."/>
            <person name="Grigoriev I.V."/>
            <person name="Van Elsas J.D."/>
            <person name="Nichols N.N."/>
        </authorList>
    </citation>
    <scope>NUCLEOTIDE SEQUENCE [LARGE SCALE GENOMIC DNA]</scope>
    <source>
        <strain evidence="2 3">NRRL 30616</strain>
    </source>
</reference>
<dbReference type="GO" id="GO:0006048">
    <property type="term" value="P:UDP-N-acetylglucosamine biosynthetic process"/>
    <property type="evidence" value="ECO:0007669"/>
    <property type="project" value="UniProtKB-UniPathway"/>
</dbReference>
<feature type="region of interest" description="Disordered" evidence="1">
    <location>
        <begin position="104"/>
        <end position="166"/>
    </location>
</feature>
<name>A0A1J7IJZ7_9PEZI</name>
<proteinExistence type="predicted"/>
<gene>
    <name evidence="2" type="ORF">CONLIGDRAFT_447112</name>
</gene>
<dbReference type="InParanoid" id="A0A1J7IJZ7"/>
<dbReference type="InterPro" id="IPR016181">
    <property type="entry name" value="Acyl_CoA_acyltransferase"/>
</dbReference>
<accession>A0A1J7IJZ7</accession>
<dbReference type="EMBL" id="KV875099">
    <property type="protein sequence ID" value="OIW27717.1"/>
    <property type="molecule type" value="Genomic_DNA"/>
</dbReference>
<dbReference type="UniPathway" id="UPA00113">
    <property type="reaction ID" value="UER00529"/>
</dbReference>
<keyword evidence="3" id="KW-1185">Reference proteome</keyword>
<dbReference type="OrthoDB" id="329272at2759"/>
<dbReference type="Proteomes" id="UP000182658">
    <property type="component" value="Unassembled WGS sequence"/>
</dbReference>
<dbReference type="SUPFAM" id="SSF55729">
    <property type="entry name" value="Acyl-CoA N-acyltransferases (Nat)"/>
    <property type="match status" value="1"/>
</dbReference>
<protein>
    <submittedName>
        <fullName evidence="2">Uncharacterized protein</fullName>
    </submittedName>
</protein>
<dbReference type="AlphaFoldDB" id="A0A1J7IJZ7"/>
<evidence type="ECO:0000256" key="1">
    <source>
        <dbReference type="SAM" id="MobiDB-lite"/>
    </source>
</evidence>
<organism evidence="2 3">
    <name type="scientific">Coniochaeta ligniaria NRRL 30616</name>
    <dbReference type="NCBI Taxonomy" id="1408157"/>
    <lineage>
        <taxon>Eukaryota</taxon>
        <taxon>Fungi</taxon>
        <taxon>Dikarya</taxon>
        <taxon>Ascomycota</taxon>
        <taxon>Pezizomycotina</taxon>
        <taxon>Sordariomycetes</taxon>
        <taxon>Sordariomycetidae</taxon>
        <taxon>Coniochaetales</taxon>
        <taxon>Coniochaetaceae</taxon>
        <taxon>Coniochaeta</taxon>
    </lineage>
</organism>